<dbReference type="SUPFAM" id="SSF55718">
    <property type="entry name" value="SCP-like"/>
    <property type="match status" value="1"/>
</dbReference>
<organism evidence="2 3">
    <name type="scientific">Psychrobacillus faecigallinarum</name>
    <dbReference type="NCBI Taxonomy" id="2762235"/>
    <lineage>
        <taxon>Bacteria</taxon>
        <taxon>Bacillati</taxon>
        <taxon>Bacillota</taxon>
        <taxon>Bacilli</taxon>
        <taxon>Bacillales</taxon>
        <taxon>Bacillaceae</taxon>
        <taxon>Psychrobacillus</taxon>
    </lineage>
</organism>
<evidence type="ECO:0000313" key="2">
    <source>
        <dbReference type="EMBL" id="MBD7943026.1"/>
    </source>
</evidence>
<dbReference type="EMBL" id="JACSQO010000001">
    <property type="protein sequence ID" value="MBD7943026.1"/>
    <property type="molecule type" value="Genomic_DNA"/>
</dbReference>
<name>A0ABR8R5K2_9BACI</name>
<comment type="caution">
    <text evidence="2">The sequence shown here is derived from an EMBL/GenBank/DDBJ whole genome shotgun (WGS) entry which is preliminary data.</text>
</comment>
<proteinExistence type="predicted"/>
<evidence type="ECO:0000259" key="1">
    <source>
        <dbReference type="Pfam" id="PF02036"/>
    </source>
</evidence>
<dbReference type="InterPro" id="IPR003033">
    <property type="entry name" value="SCP2_sterol-bd_dom"/>
</dbReference>
<protein>
    <submittedName>
        <fullName evidence="2">SCP2 sterol-binding domain-containing protein</fullName>
    </submittedName>
</protein>
<evidence type="ECO:0000313" key="3">
    <source>
        <dbReference type="Proteomes" id="UP000640786"/>
    </source>
</evidence>
<dbReference type="InterPro" id="IPR036527">
    <property type="entry name" value="SCP2_sterol-bd_dom_sf"/>
</dbReference>
<reference evidence="2 3" key="1">
    <citation type="submission" date="2020-08" db="EMBL/GenBank/DDBJ databases">
        <title>A Genomic Blueprint of the Chicken Gut Microbiome.</title>
        <authorList>
            <person name="Gilroy R."/>
            <person name="Ravi A."/>
            <person name="Getino M."/>
            <person name="Pursley I."/>
            <person name="Horton D.L."/>
            <person name="Alikhan N.-F."/>
            <person name="Baker D."/>
            <person name="Gharbi K."/>
            <person name="Hall N."/>
            <person name="Watson M."/>
            <person name="Adriaenssens E.M."/>
            <person name="Foster-Nyarko E."/>
            <person name="Jarju S."/>
            <person name="Secka A."/>
            <person name="Antonio M."/>
            <person name="Oren A."/>
            <person name="Chaudhuri R."/>
            <person name="La Ragione R.M."/>
            <person name="Hildebrand F."/>
            <person name="Pallen M.J."/>
        </authorList>
    </citation>
    <scope>NUCLEOTIDE SEQUENCE [LARGE SCALE GENOMIC DNA]</scope>
    <source>
        <strain evidence="2 3">Sa2BUA9</strain>
    </source>
</reference>
<sequence length="108" mass="12016">MNETWNQIENTMNNHPTPIQNQNVRYEFHLTGDEPSVKQLVLADGRAFVTDDTSSKADCTLTLSSKDFVKLINGDLNSTSAFMFGKLKVDGSIGLALKLEGLLKEYSF</sequence>
<accession>A0ABR8R5K2</accession>
<dbReference type="Proteomes" id="UP000640786">
    <property type="component" value="Unassembled WGS sequence"/>
</dbReference>
<dbReference type="PANTHER" id="PTHR10094:SF25">
    <property type="entry name" value="SCP2 STEROL-BINDING DOMAIN-CONTAINING PROTEIN 1"/>
    <property type="match status" value="1"/>
</dbReference>
<dbReference type="PANTHER" id="PTHR10094">
    <property type="entry name" value="STEROL CARRIER PROTEIN 2 SCP-2 FAMILY PROTEIN"/>
    <property type="match status" value="1"/>
</dbReference>
<dbReference type="Gene3D" id="3.30.1050.10">
    <property type="entry name" value="SCP2 sterol-binding domain"/>
    <property type="match status" value="1"/>
</dbReference>
<dbReference type="Pfam" id="PF02036">
    <property type="entry name" value="SCP2"/>
    <property type="match status" value="1"/>
</dbReference>
<keyword evidence="3" id="KW-1185">Reference proteome</keyword>
<dbReference type="RefSeq" id="WP_144537613.1">
    <property type="nucleotide sequence ID" value="NZ_JACSQO010000001.1"/>
</dbReference>
<feature type="domain" description="SCP2" evidence="1">
    <location>
        <begin position="14"/>
        <end position="104"/>
    </location>
</feature>
<gene>
    <name evidence="2" type="ORF">H9650_02765</name>
</gene>